<dbReference type="InParanoid" id="A0A2V0NQI3"/>
<dbReference type="InterPro" id="IPR050825">
    <property type="entry name" value="RBM42_RBP45_47-like"/>
</dbReference>
<proteinExistence type="predicted"/>
<dbReference type="PANTHER" id="PTHR47640">
    <property type="entry name" value="TRNA SELENOCYSTEINE 1-ASSOCIATED PROTEIN 1-RELATED-RELATED"/>
    <property type="match status" value="1"/>
</dbReference>
<name>A0A2V0NQI3_9CHLO</name>
<organism evidence="5 6">
    <name type="scientific">Raphidocelis subcapitata</name>
    <dbReference type="NCBI Taxonomy" id="307507"/>
    <lineage>
        <taxon>Eukaryota</taxon>
        <taxon>Viridiplantae</taxon>
        <taxon>Chlorophyta</taxon>
        <taxon>core chlorophytes</taxon>
        <taxon>Chlorophyceae</taxon>
        <taxon>CS clade</taxon>
        <taxon>Sphaeropleales</taxon>
        <taxon>Selenastraceae</taxon>
        <taxon>Raphidocelis</taxon>
    </lineage>
</organism>
<evidence type="ECO:0000313" key="6">
    <source>
        <dbReference type="Proteomes" id="UP000247498"/>
    </source>
</evidence>
<dbReference type="SUPFAM" id="SSF54928">
    <property type="entry name" value="RNA-binding domain, RBD"/>
    <property type="match status" value="2"/>
</dbReference>
<reference evidence="5 6" key="1">
    <citation type="journal article" date="2018" name="Sci. Rep.">
        <title>Raphidocelis subcapitata (=Pseudokirchneriella subcapitata) provides an insight into genome evolution and environmental adaptations in the Sphaeropleales.</title>
        <authorList>
            <person name="Suzuki S."/>
            <person name="Yamaguchi H."/>
            <person name="Nakajima N."/>
            <person name="Kawachi M."/>
        </authorList>
    </citation>
    <scope>NUCLEOTIDE SEQUENCE [LARGE SCALE GENOMIC DNA]</scope>
    <source>
        <strain evidence="5 6">NIES-35</strain>
    </source>
</reference>
<evidence type="ECO:0000256" key="2">
    <source>
        <dbReference type="PROSITE-ProRule" id="PRU00176"/>
    </source>
</evidence>
<dbReference type="FunCoup" id="A0A2V0NQI3">
    <property type="interactions" value="2081"/>
</dbReference>
<dbReference type="PROSITE" id="PS50102">
    <property type="entry name" value="RRM"/>
    <property type="match status" value="3"/>
</dbReference>
<dbReference type="PANTHER" id="PTHR47640:SF5">
    <property type="entry name" value="RRM DOMAIN-CONTAINING PROTEIN"/>
    <property type="match status" value="1"/>
</dbReference>
<evidence type="ECO:0000256" key="1">
    <source>
        <dbReference type="ARBA" id="ARBA00022884"/>
    </source>
</evidence>
<feature type="region of interest" description="Disordered" evidence="3">
    <location>
        <begin position="434"/>
        <end position="481"/>
    </location>
</feature>
<dbReference type="STRING" id="307507.A0A2V0NQI3"/>
<dbReference type="InterPro" id="IPR000504">
    <property type="entry name" value="RRM_dom"/>
</dbReference>
<dbReference type="InterPro" id="IPR012677">
    <property type="entry name" value="Nucleotide-bd_a/b_plait_sf"/>
</dbReference>
<dbReference type="GO" id="GO:0003729">
    <property type="term" value="F:mRNA binding"/>
    <property type="evidence" value="ECO:0007669"/>
    <property type="project" value="InterPro"/>
</dbReference>
<comment type="caution">
    <text evidence="5">The sequence shown here is derived from an EMBL/GenBank/DDBJ whole genome shotgun (WGS) entry which is preliminary data.</text>
</comment>
<protein>
    <submittedName>
        <fullName evidence="5">Oligouridylate-binding protein-like</fullName>
    </submittedName>
</protein>
<feature type="domain" description="RRM" evidence="4">
    <location>
        <begin position="120"/>
        <end position="198"/>
    </location>
</feature>
<sequence length="495" mass="49781">MASLGEGGGEGEGPMQQLQGDGPMRDAGTGSTLYFGNLHPCVTVPALQDICSYFGPVEQVKIIKDKGTGMGAGYGFVKFADRRCANVALQYLNNKVLFGQEMRVNWAFQSHQREDTSTHWHLFVGDLGQDVTDAVLFAAFSYMPGCSDARVMWDHATGRSKGYGFVAMRSREEAQAAIERMHGQVIGSRRVRCGWAQHKQDESVALVDPDEVDHADPANTNVYVGNIAPDWQEADINSHFASFGPVLEVKLHKKGGYGFVRYRDHKDAVRAIVETNTKVMFGRPVKCSWGKNATGQRQSAAAAAAAAASLGAFGAVGFGPAGGPQAAGPPGGGAGGALYGLGPSGLAGVGAPQAVLMHAGVGGPLVAQGGMVAPAGVLGGGPGGGGPGVALMAGGPGDPAGFMAGYMGPPQVLAGAPGGPPGQLGQPPVMYVGPQPPGGGGGGPRLGGGGGGGGGPGGLQGVGGYGPGPGDGQGGPPVYYQPGPGAGAFAYYGAQ</sequence>
<feature type="compositionally biased region" description="Gly residues" evidence="3">
    <location>
        <begin position="1"/>
        <end position="12"/>
    </location>
</feature>
<keyword evidence="6" id="KW-1185">Reference proteome</keyword>
<gene>
    <name evidence="5" type="ORF">Rsub_02595</name>
</gene>
<dbReference type="InterPro" id="IPR035979">
    <property type="entry name" value="RBD_domain_sf"/>
</dbReference>
<feature type="domain" description="RRM" evidence="4">
    <location>
        <begin position="220"/>
        <end position="292"/>
    </location>
</feature>
<dbReference type="EMBL" id="BDRX01000013">
    <property type="protein sequence ID" value="GBF89891.1"/>
    <property type="molecule type" value="Genomic_DNA"/>
</dbReference>
<evidence type="ECO:0000256" key="3">
    <source>
        <dbReference type="SAM" id="MobiDB-lite"/>
    </source>
</evidence>
<feature type="domain" description="RRM" evidence="4">
    <location>
        <begin position="31"/>
        <end position="109"/>
    </location>
</feature>
<feature type="region of interest" description="Disordered" evidence="3">
    <location>
        <begin position="1"/>
        <end position="23"/>
    </location>
</feature>
<feature type="compositionally biased region" description="Gly residues" evidence="3">
    <location>
        <begin position="438"/>
        <end position="475"/>
    </location>
</feature>
<dbReference type="SMART" id="SM00360">
    <property type="entry name" value="RRM"/>
    <property type="match status" value="3"/>
</dbReference>
<dbReference type="AlphaFoldDB" id="A0A2V0NQI3"/>
<evidence type="ECO:0000313" key="5">
    <source>
        <dbReference type="EMBL" id="GBF89891.1"/>
    </source>
</evidence>
<accession>A0A2V0NQI3</accession>
<evidence type="ECO:0000259" key="4">
    <source>
        <dbReference type="PROSITE" id="PS50102"/>
    </source>
</evidence>
<dbReference type="OrthoDB" id="8093034at2759"/>
<keyword evidence="1 2" id="KW-0694">RNA-binding</keyword>
<dbReference type="Gene3D" id="3.30.70.330">
    <property type="match status" value="3"/>
</dbReference>
<dbReference type="Proteomes" id="UP000247498">
    <property type="component" value="Unassembled WGS sequence"/>
</dbReference>
<dbReference type="Pfam" id="PF00076">
    <property type="entry name" value="RRM_1"/>
    <property type="match status" value="3"/>
</dbReference>